<keyword evidence="3 10" id="KW-0328">Glycosyltransferase</keyword>
<comment type="subcellular location">
    <subcellularLocation>
        <location evidence="1 10">Golgi apparatus membrane</location>
        <topology evidence="1 10">Single-pass type II membrane protein</topology>
    </subcellularLocation>
</comment>
<dbReference type="GO" id="GO:0006493">
    <property type="term" value="P:protein O-linked glycosylation"/>
    <property type="evidence" value="ECO:0007669"/>
    <property type="project" value="TreeGrafter"/>
</dbReference>
<dbReference type="InterPro" id="IPR002659">
    <property type="entry name" value="Glyco_trans_31"/>
</dbReference>
<keyword evidence="4" id="KW-0808">Transferase</keyword>
<dbReference type="Proteomes" id="UP000663824">
    <property type="component" value="Unassembled WGS sequence"/>
</dbReference>
<evidence type="ECO:0000256" key="3">
    <source>
        <dbReference type="ARBA" id="ARBA00022676"/>
    </source>
</evidence>
<keyword evidence="6 10" id="KW-0735">Signal-anchor</keyword>
<dbReference type="PANTHER" id="PTHR11214:SF314">
    <property type="entry name" value="HEXOSYLTRANSFERASE"/>
    <property type="match status" value="1"/>
</dbReference>
<dbReference type="PANTHER" id="PTHR11214">
    <property type="entry name" value="BETA-1,3-N-ACETYLGLUCOSAMINYLTRANSFERASE"/>
    <property type="match status" value="1"/>
</dbReference>
<dbReference type="EMBL" id="CAJNRE010009760">
    <property type="protein sequence ID" value="CAF2085025.1"/>
    <property type="molecule type" value="Genomic_DNA"/>
</dbReference>
<keyword evidence="8 10" id="KW-0333">Golgi apparatus</keyword>
<accession>A0A815LJC0</accession>
<proteinExistence type="inferred from homology"/>
<dbReference type="Gene3D" id="3.90.550.50">
    <property type="match status" value="1"/>
</dbReference>
<organism evidence="11 14">
    <name type="scientific">Rotaria magnacalcarata</name>
    <dbReference type="NCBI Taxonomy" id="392030"/>
    <lineage>
        <taxon>Eukaryota</taxon>
        <taxon>Metazoa</taxon>
        <taxon>Spiralia</taxon>
        <taxon>Gnathifera</taxon>
        <taxon>Rotifera</taxon>
        <taxon>Eurotatoria</taxon>
        <taxon>Bdelloidea</taxon>
        <taxon>Philodinida</taxon>
        <taxon>Philodinidae</taxon>
        <taxon>Rotaria</taxon>
    </lineage>
</organism>
<evidence type="ECO:0000256" key="5">
    <source>
        <dbReference type="ARBA" id="ARBA00022692"/>
    </source>
</evidence>
<evidence type="ECO:0000256" key="4">
    <source>
        <dbReference type="ARBA" id="ARBA00022679"/>
    </source>
</evidence>
<evidence type="ECO:0000256" key="2">
    <source>
        <dbReference type="ARBA" id="ARBA00008661"/>
    </source>
</evidence>
<evidence type="ECO:0000256" key="7">
    <source>
        <dbReference type="ARBA" id="ARBA00022989"/>
    </source>
</evidence>
<evidence type="ECO:0000256" key="9">
    <source>
        <dbReference type="ARBA" id="ARBA00023136"/>
    </source>
</evidence>
<dbReference type="Proteomes" id="UP000663855">
    <property type="component" value="Unassembled WGS sequence"/>
</dbReference>
<evidence type="ECO:0000313" key="11">
    <source>
        <dbReference type="EMBL" id="CAF1410858.1"/>
    </source>
</evidence>
<reference evidence="11" key="1">
    <citation type="submission" date="2021-02" db="EMBL/GenBank/DDBJ databases">
        <authorList>
            <person name="Nowell W R."/>
        </authorList>
    </citation>
    <scope>NUCLEOTIDE SEQUENCE</scope>
</reference>
<dbReference type="GO" id="GO:0000139">
    <property type="term" value="C:Golgi membrane"/>
    <property type="evidence" value="ECO:0007669"/>
    <property type="project" value="UniProtKB-SubCell"/>
</dbReference>
<comment type="caution">
    <text evidence="11">The sequence shown here is derived from an EMBL/GenBank/DDBJ whole genome shotgun (WGS) entry which is preliminary data.</text>
</comment>
<dbReference type="EMBL" id="CAJNOW010016666">
    <property type="protein sequence ID" value="CAF1651631.1"/>
    <property type="molecule type" value="Genomic_DNA"/>
</dbReference>
<evidence type="ECO:0000313" key="12">
    <source>
        <dbReference type="EMBL" id="CAF1651631.1"/>
    </source>
</evidence>
<evidence type="ECO:0000313" key="13">
    <source>
        <dbReference type="EMBL" id="CAF2085025.1"/>
    </source>
</evidence>
<feature type="transmembrane region" description="Helical" evidence="10">
    <location>
        <begin position="20"/>
        <end position="38"/>
    </location>
</feature>
<evidence type="ECO:0000313" key="14">
    <source>
        <dbReference type="Proteomes" id="UP000663855"/>
    </source>
</evidence>
<dbReference type="Proteomes" id="UP000663834">
    <property type="component" value="Unassembled WGS sequence"/>
</dbReference>
<evidence type="ECO:0000256" key="10">
    <source>
        <dbReference type="RuleBase" id="RU363063"/>
    </source>
</evidence>
<dbReference type="Pfam" id="PF01762">
    <property type="entry name" value="Galactosyl_T"/>
    <property type="match status" value="1"/>
</dbReference>
<dbReference type="AlphaFoldDB" id="A0A815LJC0"/>
<evidence type="ECO:0000256" key="6">
    <source>
        <dbReference type="ARBA" id="ARBA00022968"/>
    </source>
</evidence>
<sequence>MVYSSNHSNTYVSNCSRKCILIILLLLNALIGVIYYIHGQKEDGINANTRATNALLHRRQHNLHGIETIKPIESIKKTLEHEYNHDDLMNFYNHVQKEYSLGLKCTRVKITPATPIKLNVTEQIKNNTRLISAKFSSLVSSTTRSYSRRFQRTNFHTFIIDNSNACLNDSVDLVIIIISKSNNFKTRDAIRRTWASGKDLGIYSSINIKYFFLIDFDEKLSHNMRLENNIFRDIIQVELPEQYTLVTQRVLSLIEWSFRYCRTAKYLFKTDDDIFVNLMLLLKFISSLIKTPTNNSFLISDMKIYGYQHITATVFRQASDPVGIRYIVTVDEYPCKLYPTFLSGFGYLISKKARDAILYAAYQDVEPFRISDVYFTGIIPDYLSIPRQPLSNYSIRFSGTCDNFFNGSTAFACADSSHHGNTSDVFNKFNQYWQLVKQKHRIFS</sequence>
<keyword evidence="9 10" id="KW-0472">Membrane</keyword>
<protein>
    <recommendedName>
        <fullName evidence="10">Hexosyltransferase</fullName>
        <ecNumber evidence="10">2.4.1.-</ecNumber>
    </recommendedName>
</protein>
<evidence type="ECO:0000256" key="8">
    <source>
        <dbReference type="ARBA" id="ARBA00023034"/>
    </source>
</evidence>
<name>A0A815LJC0_9BILA</name>
<keyword evidence="5 10" id="KW-0812">Transmembrane</keyword>
<comment type="similarity">
    <text evidence="2 10">Belongs to the glycosyltransferase 31 family.</text>
</comment>
<dbReference type="EC" id="2.4.1.-" evidence="10"/>
<dbReference type="GO" id="GO:0016758">
    <property type="term" value="F:hexosyltransferase activity"/>
    <property type="evidence" value="ECO:0007669"/>
    <property type="project" value="InterPro"/>
</dbReference>
<keyword evidence="7 10" id="KW-1133">Transmembrane helix</keyword>
<dbReference type="OrthoDB" id="2139606at2759"/>
<evidence type="ECO:0000256" key="1">
    <source>
        <dbReference type="ARBA" id="ARBA00004323"/>
    </source>
</evidence>
<dbReference type="EMBL" id="CAJNOV010010543">
    <property type="protein sequence ID" value="CAF1410858.1"/>
    <property type="molecule type" value="Genomic_DNA"/>
</dbReference>
<gene>
    <name evidence="11" type="ORF">CJN711_LOCUS22498</name>
    <name evidence="12" type="ORF">KQP761_LOCUS30107</name>
    <name evidence="13" type="ORF">MBJ925_LOCUS19361</name>
</gene>